<dbReference type="EMBL" id="JAUIZM010000007">
    <property type="protein sequence ID" value="KAK1372867.1"/>
    <property type="molecule type" value="Genomic_DNA"/>
</dbReference>
<accession>A0AAD8HUR8</accession>
<evidence type="ECO:0000313" key="3">
    <source>
        <dbReference type="Proteomes" id="UP001237642"/>
    </source>
</evidence>
<protein>
    <submittedName>
        <fullName evidence="2">Uncharacterized protein</fullName>
    </submittedName>
</protein>
<gene>
    <name evidence="2" type="ORF">POM88_029060</name>
</gene>
<organism evidence="2 3">
    <name type="scientific">Heracleum sosnowskyi</name>
    <dbReference type="NCBI Taxonomy" id="360622"/>
    <lineage>
        <taxon>Eukaryota</taxon>
        <taxon>Viridiplantae</taxon>
        <taxon>Streptophyta</taxon>
        <taxon>Embryophyta</taxon>
        <taxon>Tracheophyta</taxon>
        <taxon>Spermatophyta</taxon>
        <taxon>Magnoliopsida</taxon>
        <taxon>eudicotyledons</taxon>
        <taxon>Gunneridae</taxon>
        <taxon>Pentapetalae</taxon>
        <taxon>asterids</taxon>
        <taxon>campanulids</taxon>
        <taxon>Apiales</taxon>
        <taxon>Apiaceae</taxon>
        <taxon>Apioideae</taxon>
        <taxon>apioid superclade</taxon>
        <taxon>Tordylieae</taxon>
        <taxon>Tordyliinae</taxon>
        <taxon>Heracleum</taxon>
    </lineage>
</organism>
<evidence type="ECO:0000256" key="1">
    <source>
        <dbReference type="SAM" id="Coils"/>
    </source>
</evidence>
<dbReference type="AlphaFoldDB" id="A0AAD8HUR8"/>
<evidence type="ECO:0000313" key="2">
    <source>
        <dbReference type="EMBL" id="KAK1372867.1"/>
    </source>
</evidence>
<proteinExistence type="predicted"/>
<name>A0AAD8HUR8_9APIA</name>
<dbReference type="Gene3D" id="1.20.5.1700">
    <property type="match status" value="1"/>
</dbReference>
<comment type="caution">
    <text evidence="2">The sequence shown here is derived from an EMBL/GenBank/DDBJ whole genome shotgun (WGS) entry which is preliminary data.</text>
</comment>
<feature type="coiled-coil region" evidence="1">
    <location>
        <begin position="39"/>
        <end position="105"/>
    </location>
</feature>
<keyword evidence="1" id="KW-0175">Coiled coil</keyword>
<keyword evidence="3" id="KW-1185">Reference proteome</keyword>
<reference evidence="2" key="1">
    <citation type="submission" date="2023-02" db="EMBL/GenBank/DDBJ databases">
        <title>Genome of toxic invasive species Heracleum sosnowskyi carries increased number of genes despite the absence of recent whole-genome duplications.</title>
        <authorList>
            <person name="Schelkunov M."/>
            <person name="Shtratnikova V."/>
            <person name="Makarenko M."/>
            <person name="Klepikova A."/>
            <person name="Omelchenko D."/>
            <person name="Novikova G."/>
            <person name="Obukhova E."/>
            <person name="Bogdanov V."/>
            <person name="Penin A."/>
            <person name="Logacheva M."/>
        </authorList>
    </citation>
    <scope>NUCLEOTIDE SEQUENCE</scope>
    <source>
        <strain evidence="2">Hsosn_3</strain>
        <tissue evidence="2">Leaf</tissue>
    </source>
</reference>
<dbReference type="Proteomes" id="UP001237642">
    <property type="component" value="Unassembled WGS sequence"/>
</dbReference>
<sequence length="159" mass="17862">MDAEMEKAEISSLMYRAIGHWGHSGALISGATNIFVKEFESWKEAKKEKDSRIENLENELSSLRVTCENRIADLNAEVSGIRAKVAESQKESGALKKENEDLNLELLLARGDIVAEYKKSQDYDQAIADAGAPEVLRCWIVAEREPWMHYTPMAPSQGY</sequence>
<reference evidence="2" key="2">
    <citation type="submission" date="2023-05" db="EMBL/GenBank/DDBJ databases">
        <authorList>
            <person name="Schelkunov M.I."/>
        </authorList>
    </citation>
    <scope>NUCLEOTIDE SEQUENCE</scope>
    <source>
        <strain evidence="2">Hsosn_3</strain>
        <tissue evidence="2">Leaf</tissue>
    </source>
</reference>